<dbReference type="Proteomes" id="UP000006038">
    <property type="component" value="Chromosome 11"/>
</dbReference>
<sequence length="115" mass="12404">MHTTRRGPSCQEEEEAISARADRTDQFAPSLPGASDEGQDKNGSFAVFALCLCVPPASSGAGATPVPWRLRATRRLPARGINKPFLHGWRRFLASWFLAAVVAAVVAAAAVVDWW</sequence>
<evidence type="ECO:0008006" key="5">
    <source>
        <dbReference type="Google" id="ProtNLM"/>
    </source>
</evidence>
<dbReference type="HOGENOM" id="CLU_2112638_0_0_1"/>
<dbReference type="AlphaFoldDB" id="J3N6M9"/>
<accession>J3N6M9</accession>
<dbReference type="EnsemblPlants" id="OB11G14650.1">
    <property type="protein sequence ID" value="OB11G14650.1"/>
    <property type="gene ID" value="OB11G14650"/>
</dbReference>
<evidence type="ECO:0000256" key="1">
    <source>
        <dbReference type="SAM" id="MobiDB-lite"/>
    </source>
</evidence>
<evidence type="ECO:0000313" key="3">
    <source>
        <dbReference type="EnsemblPlants" id="OB11G14650.1"/>
    </source>
</evidence>
<evidence type="ECO:0000313" key="4">
    <source>
        <dbReference type="Proteomes" id="UP000006038"/>
    </source>
</evidence>
<name>J3N6M9_ORYBR</name>
<keyword evidence="2" id="KW-1133">Transmembrane helix</keyword>
<feature type="transmembrane region" description="Helical" evidence="2">
    <location>
        <begin position="92"/>
        <end position="112"/>
    </location>
</feature>
<keyword evidence="4" id="KW-1185">Reference proteome</keyword>
<organism evidence="3">
    <name type="scientific">Oryza brachyantha</name>
    <name type="common">malo sina</name>
    <dbReference type="NCBI Taxonomy" id="4533"/>
    <lineage>
        <taxon>Eukaryota</taxon>
        <taxon>Viridiplantae</taxon>
        <taxon>Streptophyta</taxon>
        <taxon>Embryophyta</taxon>
        <taxon>Tracheophyta</taxon>
        <taxon>Spermatophyta</taxon>
        <taxon>Magnoliopsida</taxon>
        <taxon>Liliopsida</taxon>
        <taxon>Poales</taxon>
        <taxon>Poaceae</taxon>
        <taxon>BOP clade</taxon>
        <taxon>Oryzoideae</taxon>
        <taxon>Oryzeae</taxon>
        <taxon>Oryzinae</taxon>
        <taxon>Oryza</taxon>
    </lineage>
</organism>
<reference evidence="3" key="2">
    <citation type="submission" date="2013-04" db="UniProtKB">
        <authorList>
            <consortium name="EnsemblPlants"/>
        </authorList>
    </citation>
    <scope>IDENTIFICATION</scope>
</reference>
<reference evidence="3" key="1">
    <citation type="journal article" date="2013" name="Nat. Commun.">
        <title>Whole-genome sequencing of Oryza brachyantha reveals mechanisms underlying Oryza genome evolution.</title>
        <authorList>
            <person name="Chen J."/>
            <person name="Huang Q."/>
            <person name="Gao D."/>
            <person name="Wang J."/>
            <person name="Lang Y."/>
            <person name="Liu T."/>
            <person name="Li B."/>
            <person name="Bai Z."/>
            <person name="Luis Goicoechea J."/>
            <person name="Liang C."/>
            <person name="Chen C."/>
            <person name="Zhang W."/>
            <person name="Sun S."/>
            <person name="Liao Y."/>
            <person name="Zhang X."/>
            <person name="Yang L."/>
            <person name="Song C."/>
            <person name="Wang M."/>
            <person name="Shi J."/>
            <person name="Liu G."/>
            <person name="Liu J."/>
            <person name="Zhou H."/>
            <person name="Zhou W."/>
            <person name="Yu Q."/>
            <person name="An N."/>
            <person name="Chen Y."/>
            <person name="Cai Q."/>
            <person name="Wang B."/>
            <person name="Liu B."/>
            <person name="Min J."/>
            <person name="Huang Y."/>
            <person name="Wu H."/>
            <person name="Li Z."/>
            <person name="Zhang Y."/>
            <person name="Yin Y."/>
            <person name="Song W."/>
            <person name="Jiang J."/>
            <person name="Jackson S.A."/>
            <person name="Wing R.A."/>
            <person name="Wang J."/>
            <person name="Chen M."/>
        </authorList>
    </citation>
    <scope>NUCLEOTIDE SEQUENCE [LARGE SCALE GENOMIC DNA]</scope>
    <source>
        <strain evidence="3">cv. IRGC 101232</strain>
    </source>
</reference>
<evidence type="ECO:0000256" key="2">
    <source>
        <dbReference type="SAM" id="Phobius"/>
    </source>
</evidence>
<keyword evidence="2" id="KW-0812">Transmembrane</keyword>
<protein>
    <recommendedName>
        <fullName evidence="5">Transmembrane protein</fullName>
    </recommendedName>
</protein>
<keyword evidence="2" id="KW-0472">Membrane</keyword>
<feature type="region of interest" description="Disordered" evidence="1">
    <location>
        <begin position="1"/>
        <end position="39"/>
    </location>
</feature>
<proteinExistence type="predicted"/>
<dbReference type="Gramene" id="OB11G14650.1">
    <property type="protein sequence ID" value="OB11G14650.1"/>
    <property type="gene ID" value="OB11G14650"/>
</dbReference>